<protein>
    <recommendedName>
        <fullName evidence="3">DUF6534 domain-containing protein</fullName>
    </recommendedName>
</protein>
<feature type="transmembrane region" description="Helical" evidence="2">
    <location>
        <begin position="21"/>
        <end position="43"/>
    </location>
</feature>
<dbReference type="EMBL" id="KN818190">
    <property type="protein sequence ID" value="KJA12528.1"/>
    <property type="molecule type" value="Genomic_DNA"/>
</dbReference>
<feature type="region of interest" description="Disordered" evidence="1">
    <location>
        <begin position="129"/>
        <end position="159"/>
    </location>
</feature>
<sequence length="159" mass="17386">MIDKLVRASIPHPDRSLCAEILFSVNTGVLTSLCAVASLISIVCAGDTFLYISFFFCIGRLYTNSLLAALNARKMIRNAGSSVHTASGDGFAIVSMQTFPKGGHMASRQRGTNISFKIDPTKQFVMDSDREDDLEKAEASISTPTAQEFLDKERIDEIE</sequence>
<dbReference type="STRING" id="945553.A0A0D2LNY6"/>
<feature type="compositionally biased region" description="Basic and acidic residues" evidence="1">
    <location>
        <begin position="149"/>
        <end position="159"/>
    </location>
</feature>
<gene>
    <name evidence="4" type="ORF">HYPSUDRAFT_210434</name>
</gene>
<evidence type="ECO:0000313" key="4">
    <source>
        <dbReference type="EMBL" id="KJA12528.1"/>
    </source>
</evidence>
<dbReference type="Proteomes" id="UP000054270">
    <property type="component" value="Unassembled WGS sequence"/>
</dbReference>
<keyword evidence="2" id="KW-0472">Membrane</keyword>
<accession>A0A0D2LNY6</accession>
<reference evidence="5" key="1">
    <citation type="submission" date="2014-04" db="EMBL/GenBank/DDBJ databases">
        <title>Evolutionary Origins and Diversification of the Mycorrhizal Mutualists.</title>
        <authorList>
            <consortium name="DOE Joint Genome Institute"/>
            <consortium name="Mycorrhizal Genomics Consortium"/>
            <person name="Kohler A."/>
            <person name="Kuo A."/>
            <person name="Nagy L.G."/>
            <person name="Floudas D."/>
            <person name="Copeland A."/>
            <person name="Barry K.W."/>
            <person name="Cichocki N."/>
            <person name="Veneault-Fourrey C."/>
            <person name="LaButti K."/>
            <person name="Lindquist E.A."/>
            <person name="Lipzen A."/>
            <person name="Lundell T."/>
            <person name="Morin E."/>
            <person name="Murat C."/>
            <person name="Riley R."/>
            <person name="Ohm R."/>
            <person name="Sun H."/>
            <person name="Tunlid A."/>
            <person name="Henrissat B."/>
            <person name="Grigoriev I.V."/>
            <person name="Hibbett D.S."/>
            <person name="Martin F."/>
        </authorList>
    </citation>
    <scope>NUCLEOTIDE SEQUENCE [LARGE SCALE GENOMIC DNA]</scope>
    <source>
        <strain evidence="5">FD-334 SS-4</strain>
    </source>
</reference>
<dbReference type="AlphaFoldDB" id="A0A0D2LNY6"/>
<evidence type="ECO:0000256" key="2">
    <source>
        <dbReference type="SAM" id="Phobius"/>
    </source>
</evidence>
<dbReference type="OMA" id="RGTNISF"/>
<proteinExistence type="predicted"/>
<evidence type="ECO:0000313" key="5">
    <source>
        <dbReference type="Proteomes" id="UP000054270"/>
    </source>
</evidence>
<feature type="transmembrane region" description="Helical" evidence="2">
    <location>
        <begin position="49"/>
        <end position="70"/>
    </location>
</feature>
<name>A0A0D2LNY6_HYPSF</name>
<dbReference type="OrthoDB" id="3263055at2759"/>
<evidence type="ECO:0000256" key="1">
    <source>
        <dbReference type="SAM" id="MobiDB-lite"/>
    </source>
</evidence>
<evidence type="ECO:0000259" key="3">
    <source>
        <dbReference type="Pfam" id="PF20152"/>
    </source>
</evidence>
<feature type="domain" description="DUF6534" evidence="3">
    <location>
        <begin position="21"/>
        <end position="74"/>
    </location>
</feature>
<organism evidence="4 5">
    <name type="scientific">Hypholoma sublateritium (strain FD-334 SS-4)</name>
    <dbReference type="NCBI Taxonomy" id="945553"/>
    <lineage>
        <taxon>Eukaryota</taxon>
        <taxon>Fungi</taxon>
        <taxon>Dikarya</taxon>
        <taxon>Basidiomycota</taxon>
        <taxon>Agaricomycotina</taxon>
        <taxon>Agaricomycetes</taxon>
        <taxon>Agaricomycetidae</taxon>
        <taxon>Agaricales</taxon>
        <taxon>Agaricineae</taxon>
        <taxon>Strophariaceae</taxon>
        <taxon>Hypholoma</taxon>
    </lineage>
</organism>
<keyword evidence="2" id="KW-0812">Transmembrane</keyword>
<dbReference type="Pfam" id="PF20152">
    <property type="entry name" value="DUF6534"/>
    <property type="match status" value="1"/>
</dbReference>
<keyword evidence="2" id="KW-1133">Transmembrane helix</keyword>
<dbReference type="InterPro" id="IPR045339">
    <property type="entry name" value="DUF6534"/>
</dbReference>
<keyword evidence="5" id="KW-1185">Reference proteome</keyword>